<evidence type="ECO:0000313" key="5">
    <source>
        <dbReference type="EMBL" id="KAG6474514.1"/>
    </source>
</evidence>
<evidence type="ECO:0000313" key="6">
    <source>
        <dbReference type="Proteomes" id="UP000734854"/>
    </source>
</evidence>
<keyword evidence="2" id="KW-0479">Metal-binding</keyword>
<evidence type="ECO:0000256" key="2">
    <source>
        <dbReference type="ARBA" id="ARBA00022723"/>
    </source>
</evidence>
<accession>A0A8J5EEN6</accession>
<dbReference type="PANTHER" id="PTHR24296">
    <property type="entry name" value="CYTOCHROME P450"/>
    <property type="match status" value="1"/>
</dbReference>
<dbReference type="GO" id="GO:0016705">
    <property type="term" value="F:oxidoreductase activity, acting on paired donors, with incorporation or reduction of molecular oxygen"/>
    <property type="evidence" value="ECO:0007669"/>
    <property type="project" value="InterPro"/>
</dbReference>
<proteinExistence type="inferred from homology"/>
<dbReference type="InterPro" id="IPR036396">
    <property type="entry name" value="Cyt_P450_sf"/>
</dbReference>
<evidence type="ECO:0000256" key="4">
    <source>
        <dbReference type="ARBA" id="ARBA00023004"/>
    </source>
</evidence>
<dbReference type="GO" id="GO:0005506">
    <property type="term" value="F:iron ion binding"/>
    <property type="evidence" value="ECO:0007669"/>
    <property type="project" value="InterPro"/>
</dbReference>
<keyword evidence="6" id="KW-1185">Reference proteome</keyword>
<dbReference type="Pfam" id="PF00067">
    <property type="entry name" value="p450"/>
    <property type="match status" value="1"/>
</dbReference>
<dbReference type="GO" id="GO:0020037">
    <property type="term" value="F:heme binding"/>
    <property type="evidence" value="ECO:0007669"/>
    <property type="project" value="InterPro"/>
</dbReference>
<dbReference type="EMBL" id="JACMSC010000019">
    <property type="protein sequence ID" value="KAG6474514.1"/>
    <property type="molecule type" value="Genomic_DNA"/>
</dbReference>
<name>A0A8J5EEN6_ZINOF</name>
<evidence type="ECO:0000256" key="3">
    <source>
        <dbReference type="ARBA" id="ARBA00023002"/>
    </source>
</evidence>
<reference evidence="5 6" key="1">
    <citation type="submission" date="2020-08" db="EMBL/GenBank/DDBJ databases">
        <title>Plant Genome Project.</title>
        <authorList>
            <person name="Zhang R.-G."/>
        </authorList>
    </citation>
    <scope>NUCLEOTIDE SEQUENCE [LARGE SCALE GENOMIC DNA]</scope>
    <source>
        <tissue evidence="5">Rhizome</tissue>
    </source>
</reference>
<dbReference type="SUPFAM" id="SSF48264">
    <property type="entry name" value="Cytochrome P450"/>
    <property type="match status" value="1"/>
</dbReference>
<dbReference type="GO" id="GO:0004497">
    <property type="term" value="F:monooxygenase activity"/>
    <property type="evidence" value="ECO:0007669"/>
    <property type="project" value="InterPro"/>
</dbReference>
<evidence type="ECO:0008006" key="7">
    <source>
        <dbReference type="Google" id="ProtNLM"/>
    </source>
</evidence>
<dbReference type="AlphaFoldDB" id="A0A8J5EEN6"/>
<dbReference type="Proteomes" id="UP000734854">
    <property type="component" value="Unassembled WGS sequence"/>
</dbReference>
<keyword evidence="4" id="KW-0408">Iron</keyword>
<keyword evidence="3" id="KW-0560">Oxidoreductase</keyword>
<dbReference type="Gene3D" id="1.10.630.10">
    <property type="entry name" value="Cytochrome P450"/>
    <property type="match status" value="1"/>
</dbReference>
<dbReference type="InterPro" id="IPR001128">
    <property type="entry name" value="Cyt_P450"/>
</dbReference>
<protein>
    <recommendedName>
        <fullName evidence="7">Cytochrome P450</fullName>
    </recommendedName>
</protein>
<comment type="similarity">
    <text evidence="1">Belongs to the cytochrome P450 family.</text>
</comment>
<comment type="caution">
    <text evidence="5">The sequence shown here is derived from an EMBL/GenBank/DDBJ whole genome shotgun (WGS) entry which is preliminary data.</text>
</comment>
<evidence type="ECO:0000256" key="1">
    <source>
        <dbReference type="ARBA" id="ARBA00010617"/>
    </source>
</evidence>
<organism evidence="5 6">
    <name type="scientific">Zingiber officinale</name>
    <name type="common">Ginger</name>
    <name type="synonym">Amomum zingiber</name>
    <dbReference type="NCBI Taxonomy" id="94328"/>
    <lineage>
        <taxon>Eukaryota</taxon>
        <taxon>Viridiplantae</taxon>
        <taxon>Streptophyta</taxon>
        <taxon>Embryophyta</taxon>
        <taxon>Tracheophyta</taxon>
        <taxon>Spermatophyta</taxon>
        <taxon>Magnoliopsida</taxon>
        <taxon>Liliopsida</taxon>
        <taxon>Zingiberales</taxon>
        <taxon>Zingiberaceae</taxon>
        <taxon>Zingiber</taxon>
    </lineage>
</organism>
<sequence>MEIVHAYVDRRMRRRPAADSSGWRDDLISRFTAGGHSEEFVRDNLISFVLAGRDTTPSALTRFFWVLSSRPDVVAQIRGEIERIRSGRRQGETLFTQDDLKQMNYLQAAISETLRLYPPVPLVPRECLEDDELPDGALVRRGWVVMYNAHAMGRREALWGRDCEEYRPERWLEEGVVGASVLEKFDVEVVEASGRRRLLMTMKMEGGLQVKLKQRRAY</sequence>
<gene>
    <name evidence="5" type="ORF">ZIOFF_068451</name>
</gene>